<sequence>MFCSIKFIFISKTTTYTINKKGLEESYMVSYRVARTGKPHTIVEDLILPAAADMAGTMLGEKDPKNKQTMSSSNNTVSRCISDMAGDILKQLLLCIQDSELYVLQLDEPTDVAGLAPLLVYVCYVYGGSIKEGILFLLDSFVTSNELCIHREALVAKGMPDSLKDILDTTMKRVNFVIARPLNSCIFSTLCNDMGSDHVMLLQHTEVCWLSRGKVLTRFLKLRDKLKVFFTDHNFHLSDRLHDDEFLTRLAHLGDVFSRLNDRNPGLQGLSATIFNVRDKTETMIKKLELFSVCINKDNTQVFPSLYDLLCANELKLTDNSQDLSCNVTLPTAETHNRLCQVVYQRTMELGACPIRPRAVFSFGCLPNCRFPVGILSLFYEKNGIKMDFKQRLTCFEVR</sequence>
<keyword evidence="2" id="KW-1185">Reference proteome</keyword>
<dbReference type="Proteomes" id="UP000472277">
    <property type="component" value="Chromosome 11"/>
</dbReference>
<dbReference type="Ensembl" id="ENSSTUT00000082653.1">
    <property type="protein sequence ID" value="ENSSTUP00000077608.1"/>
    <property type="gene ID" value="ENSSTUG00000034223.1"/>
</dbReference>
<evidence type="ECO:0000313" key="1">
    <source>
        <dbReference type="Ensembl" id="ENSSTUP00000077608.1"/>
    </source>
</evidence>
<dbReference type="PANTHER" id="PTHR45913">
    <property type="entry name" value="EPM2A-INTERACTING PROTEIN 1"/>
    <property type="match status" value="1"/>
</dbReference>
<accession>A0A674C2Q6</accession>
<reference evidence="1" key="1">
    <citation type="submission" date="2025-08" db="UniProtKB">
        <authorList>
            <consortium name="Ensembl"/>
        </authorList>
    </citation>
    <scope>IDENTIFICATION</scope>
</reference>
<name>A0A674C2Q6_SALTR</name>
<organism evidence="1 2">
    <name type="scientific">Salmo trutta</name>
    <name type="common">Brown trout</name>
    <dbReference type="NCBI Taxonomy" id="8032"/>
    <lineage>
        <taxon>Eukaryota</taxon>
        <taxon>Metazoa</taxon>
        <taxon>Chordata</taxon>
        <taxon>Craniata</taxon>
        <taxon>Vertebrata</taxon>
        <taxon>Euteleostomi</taxon>
        <taxon>Actinopterygii</taxon>
        <taxon>Neopterygii</taxon>
        <taxon>Teleostei</taxon>
        <taxon>Protacanthopterygii</taxon>
        <taxon>Salmoniformes</taxon>
        <taxon>Salmonidae</taxon>
        <taxon>Salmoninae</taxon>
        <taxon>Salmo</taxon>
    </lineage>
</organism>
<evidence type="ECO:0000313" key="2">
    <source>
        <dbReference type="Proteomes" id="UP000472277"/>
    </source>
</evidence>
<dbReference type="PANTHER" id="PTHR45913:SF19">
    <property type="entry name" value="LOW QUALITY PROTEIN: ZINC FINGER BED DOMAIN-CONTAINING PROTEIN 5-LIKE"/>
    <property type="match status" value="1"/>
</dbReference>
<protein>
    <recommendedName>
        <fullName evidence="3">DUF4371 domain-containing protein</fullName>
    </recommendedName>
</protein>
<dbReference type="InParanoid" id="A0A674C2Q6"/>
<evidence type="ECO:0008006" key="3">
    <source>
        <dbReference type="Google" id="ProtNLM"/>
    </source>
</evidence>
<dbReference type="AlphaFoldDB" id="A0A674C2Q6"/>
<proteinExistence type="predicted"/>
<dbReference type="GeneTree" id="ENSGT00940000160436"/>
<reference evidence="1" key="2">
    <citation type="submission" date="2025-09" db="UniProtKB">
        <authorList>
            <consortium name="Ensembl"/>
        </authorList>
    </citation>
    <scope>IDENTIFICATION</scope>
</reference>